<sequence>YWTPQVIGGTGFIVSGWLFMIETQKHWWQPAPRVLGWHIGLWNFIGGIGFTLCPAFGYDPSSWAQYQASCSTFWGSWAFLIGSVIQLYESLEKTPVRKERSA</sequence>
<keyword evidence="1" id="KW-0812">Transmembrane</keyword>
<feature type="transmembrane region" description="Helical" evidence="1">
    <location>
        <begin position="6"/>
        <end position="23"/>
    </location>
</feature>
<keyword evidence="3" id="KW-1185">Reference proteome</keyword>
<organism evidence="2 3">
    <name type="scientific">Aureobasidium melanogenum</name>
    <name type="common">Aureobasidium pullulans var. melanogenum</name>
    <dbReference type="NCBI Taxonomy" id="46634"/>
    <lineage>
        <taxon>Eukaryota</taxon>
        <taxon>Fungi</taxon>
        <taxon>Dikarya</taxon>
        <taxon>Ascomycota</taxon>
        <taxon>Pezizomycotina</taxon>
        <taxon>Dothideomycetes</taxon>
        <taxon>Dothideomycetidae</taxon>
        <taxon>Dothideales</taxon>
        <taxon>Saccotheciaceae</taxon>
        <taxon>Aureobasidium</taxon>
    </lineage>
</organism>
<dbReference type="AlphaFoldDB" id="A0A9P8JIK7"/>
<reference evidence="2" key="2">
    <citation type="submission" date="2021-08" db="EMBL/GenBank/DDBJ databases">
        <authorList>
            <person name="Gostincar C."/>
            <person name="Sun X."/>
            <person name="Song Z."/>
            <person name="Gunde-Cimerman N."/>
        </authorList>
    </citation>
    <scope>NUCLEOTIDE SEQUENCE</scope>
    <source>
        <strain evidence="2">EXF-9298</strain>
    </source>
</reference>
<feature type="non-terminal residue" evidence="2">
    <location>
        <position position="1"/>
    </location>
</feature>
<evidence type="ECO:0000313" key="2">
    <source>
        <dbReference type="EMBL" id="KAG9929809.1"/>
    </source>
</evidence>
<evidence type="ECO:0000313" key="3">
    <source>
        <dbReference type="Proteomes" id="UP000729357"/>
    </source>
</evidence>
<feature type="transmembrane region" description="Helical" evidence="1">
    <location>
        <begin position="35"/>
        <end position="58"/>
    </location>
</feature>
<dbReference type="Proteomes" id="UP000729357">
    <property type="component" value="Unassembled WGS sequence"/>
</dbReference>
<reference evidence="2" key="1">
    <citation type="journal article" date="2021" name="J Fungi (Basel)">
        <title>Virulence traits and population genomics of the black yeast Aureobasidium melanogenum.</title>
        <authorList>
            <person name="Cernosa A."/>
            <person name="Sun X."/>
            <person name="Gostincar C."/>
            <person name="Fang C."/>
            <person name="Gunde-Cimerman N."/>
            <person name="Song Z."/>
        </authorList>
    </citation>
    <scope>NUCLEOTIDE SEQUENCE</scope>
    <source>
        <strain evidence="2">EXF-9298</strain>
    </source>
</reference>
<protein>
    <recommendedName>
        <fullName evidence="4">Integral membrane protein</fullName>
    </recommendedName>
</protein>
<evidence type="ECO:0008006" key="4">
    <source>
        <dbReference type="Google" id="ProtNLM"/>
    </source>
</evidence>
<proteinExistence type="predicted"/>
<accession>A0A9P8JIK7</accession>
<gene>
    <name evidence="2" type="ORF">KCU98_g20790</name>
</gene>
<dbReference type="EMBL" id="JAHFXS010006818">
    <property type="protein sequence ID" value="KAG9929809.1"/>
    <property type="molecule type" value="Genomic_DNA"/>
</dbReference>
<keyword evidence="1" id="KW-0472">Membrane</keyword>
<feature type="non-terminal residue" evidence="2">
    <location>
        <position position="102"/>
    </location>
</feature>
<comment type="caution">
    <text evidence="2">The sequence shown here is derived from an EMBL/GenBank/DDBJ whole genome shotgun (WGS) entry which is preliminary data.</text>
</comment>
<evidence type="ECO:0000256" key="1">
    <source>
        <dbReference type="SAM" id="Phobius"/>
    </source>
</evidence>
<feature type="transmembrane region" description="Helical" evidence="1">
    <location>
        <begin position="64"/>
        <end position="88"/>
    </location>
</feature>
<name>A0A9P8JIK7_AURME</name>
<keyword evidence="1" id="KW-1133">Transmembrane helix</keyword>